<dbReference type="EMBL" id="KN830055">
    <property type="protein sequence ID" value="KIK73148.1"/>
    <property type="molecule type" value="Genomic_DNA"/>
</dbReference>
<reference evidence="1 2" key="1">
    <citation type="submission" date="2014-04" db="EMBL/GenBank/DDBJ databases">
        <authorList>
            <consortium name="DOE Joint Genome Institute"/>
            <person name="Kuo A."/>
            <person name="Kohler A."/>
            <person name="Jargeat P."/>
            <person name="Nagy L.G."/>
            <person name="Floudas D."/>
            <person name="Copeland A."/>
            <person name="Barry K.W."/>
            <person name="Cichocki N."/>
            <person name="Veneault-Fourrey C."/>
            <person name="LaButti K."/>
            <person name="Lindquist E.A."/>
            <person name="Lipzen A."/>
            <person name="Lundell T."/>
            <person name="Morin E."/>
            <person name="Murat C."/>
            <person name="Sun H."/>
            <person name="Tunlid A."/>
            <person name="Henrissat B."/>
            <person name="Grigoriev I.V."/>
            <person name="Hibbett D.S."/>
            <person name="Martin F."/>
            <person name="Nordberg H.P."/>
            <person name="Cantor M.N."/>
            <person name="Hua S.X."/>
        </authorList>
    </citation>
    <scope>NUCLEOTIDE SEQUENCE [LARGE SCALE GENOMIC DNA]</scope>
    <source>
        <strain evidence="1 2">Ve08.2h10</strain>
    </source>
</reference>
<accession>A0A0D0CCC6</accession>
<organism evidence="1 2">
    <name type="scientific">Paxillus rubicundulus Ve08.2h10</name>
    <dbReference type="NCBI Taxonomy" id="930991"/>
    <lineage>
        <taxon>Eukaryota</taxon>
        <taxon>Fungi</taxon>
        <taxon>Dikarya</taxon>
        <taxon>Basidiomycota</taxon>
        <taxon>Agaricomycotina</taxon>
        <taxon>Agaricomycetes</taxon>
        <taxon>Agaricomycetidae</taxon>
        <taxon>Boletales</taxon>
        <taxon>Paxilineae</taxon>
        <taxon>Paxillaceae</taxon>
        <taxon>Paxillus</taxon>
    </lineage>
</organism>
<proteinExistence type="predicted"/>
<keyword evidence="2" id="KW-1185">Reference proteome</keyword>
<protein>
    <submittedName>
        <fullName evidence="1">Uncharacterized protein</fullName>
    </submittedName>
</protein>
<dbReference type="InParanoid" id="A0A0D0CCC6"/>
<reference evidence="2" key="2">
    <citation type="submission" date="2015-01" db="EMBL/GenBank/DDBJ databases">
        <title>Evolutionary Origins and Diversification of the Mycorrhizal Mutualists.</title>
        <authorList>
            <consortium name="DOE Joint Genome Institute"/>
            <consortium name="Mycorrhizal Genomics Consortium"/>
            <person name="Kohler A."/>
            <person name="Kuo A."/>
            <person name="Nagy L.G."/>
            <person name="Floudas D."/>
            <person name="Copeland A."/>
            <person name="Barry K.W."/>
            <person name="Cichocki N."/>
            <person name="Veneault-Fourrey C."/>
            <person name="LaButti K."/>
            <person name="Lindquist E.A."/>
            <person name="Lipzen A."/>
            <person name="Lundell T."/>
            <person name="Morin E."/>
            <person name="Murat C."/>
            <person name="Riley R."/>
            <person name="Ohm R."/>
            <person name="Sun H."/>
            <person name="Tunlid A."/>
            <person name="Henrissat B."/>
            <person name="Grigoriev I.V."/>
            <person name="Hibbett D.S."/>
            <person name="Martin F."/>
        </authorList>
    </citation>
    <scope>NUCLEOTIDE SEQUENCE [LARGE SCALE GENOMIC DNA]</scope>
    <source>
        <strain evidence="2">Ve08.2h10</strain>
    </source>
</reference>
<sequence>MRTLQQLACDLQHPVKGPITPIFMPCCPVDVPAGSSKVGMPPLKKEKSDPDPKSILRTTKCITARNLCAIDFKERNGNHAVTCGEFQTYWDGLNPTEQAEWKKKQELVKVVYCCMTKYSELRNRNTNSAFPERRSLYLRFPATSELQRPLGIHADFHHISSFSTRHHS</sequence>
<evidence type="ECO:0000313" key="1">
    <source>
        <dbReference type="EMBL" id="KIK73148.1"/>
    </source>
</evidence>
<dbReference type="Proteomes" id="UP000054538">
    <property type="component" value="Unassembled WGS sequence"/>
</dbReference>
<dbReference type="OrthoDB" id="2677480at2759"/>
<evidence type="ECO:0000313" key="2">
    <source>
        <dbReference type="Proteomes" id="UP000054538"/>
    </source>
</evidence>
<gene>
    <name evidence="1" type="ORF">PAXRUDRAFT_21176</name>
</gene>
<name>A0A0D0CCC6_9AGAM</name>
<dbReference type="HOGENOM" id="CLU_1587037_0_0_1"/>
<dbReference type="AlphaFoldDB" id="A0A0D0CCC6"/>